<keyword evidence="2" id="KW-1185">Reference proteome</keyword>
<name>A0A919EC69_9ACTN</name>
<sequence>MLPDHVEVHRAPLVESAYTRKRDWALPPERTRHWSGRASVQPDRSFEVRSPARETAQRRLRVYLPAGATVESADRLLIGGRWYEVDGAPMVWGTGGLRHVRVNAWEVEH</sequence>
<dbReference type="EMBL" id="BNBD01000003">
    <property type="protein sequence ID" value="GHF38608.1"/>
    <property type="molecule type" value="Genomic_DNA"/>
</dbReference>
<evidence type="ECO:0000313" key="2">
    <source>
        <dbReference type="Proteomes" id="UP000638313"/>
    </source>
</evidence>
<organism evidence="1 2">
    <name type="scientific">Streptomyces mashuensis</name>
    <dbReference type="NCBI Taxonomy" id="33904"/>
    <lineage>
        <taxon>Bacteria</taxon>
        <taxon>Bacillati</taxon>
        <taxon>Actinomycetota</taxon>
        <taxon>Actinomycetes</taxon>
        <taxon>Kitasatosporales</taxon>
        <taxon>Streptomycetaceae</taxon>
        <taxon>Streptomyces</taxon>
    </lineage>
</organism>
<accession>A0A919EC69</accession>
<protein>
    <recommendedName>
        <fullName evidence="3">Head-to-tail stopper</fullName>
    </recommendedName>
</protein>
<dbReference type="AlphaFoldDB" id="A0A919EC69"/>
<evidence type="ECO:0008006" key="3">
    <source>
        <dbReference type="Google" id="ProtNLM"/>
    </source>
</evidence>
<dbReference type="Proteomes" id="UP000638313">
    <property type="component" value="Unassembled WGS sequence"/>
</dbReference>
<gene>
    <name evidence="1" type="ORF">GCM10010218_19730</name>
</gene>
<evidence type="ECO:0000313" key="1">
    <source>
        <dbReference type="EMBL" id="GHF38608.1"/>
    </source>
</evidence>
<reference evidence="1" key="2">
    <citation type="submission" date="2020-09" db="EMBL/GenBank/DDBJ databases">
        <authorList>
            <person name="Sun Q."/>
            <person name="Ohkuma M."/>
        </authorList>
    </citation>
    <scope>NUCLEOTIDE SEQUENCE</scope>
    <source>
        <strain evidence="1">JCM 4059</strain>
    </source>
</reference>
<proteinExistence type="predicted"/>
<comment type="caution">
    <text evidence="1">The sequence shown here is derived from an EMBL/GenBank/DDBJ whole genome shotgun (WGS) entry which is preliminary data.</text>
</comment>
<reference evidence="1" key="1">
    <citation type="journal article" date="2014" name="Int. J. Syst. Evol. Microbiol.">
        <title>Complete genome sequence of Corynebacterium casei LMG S-19264T (=DSM 44701T), isolated from a smear-ripened cheese.</title>
        <authorList>
            <consortium name="US DOE Joint Genome Institute (JGI-PGF)"/>
            <person name="Walter F."/>
            <person name="Albersmeier A."/>
            <person name="Kalinowski J."/>
            <person name="Ruckert C."/>
        </authorList>
    </citation>
    <scope>NUCLEOTIDE SEQUENCE</scope>
    <source>
        <strain evidence="1">JCM 4059</strain>
    </source>
</reference>